<feature type="region of interest" description="Disordered" evidence="14">
    <location>
        <begin position="26"/>
        <end position="118"/>
    </location>
</feature>
<dbReference type="Pfam" id="PF00386">
    <property type="entry name" value="C1q"/>
    <property type="match status" value="1"/>
</dbReference>
<dbReference type="InterPro" id="IPR008160">
    <property type="entry name" value="Collagen"/>
</dbReference>
<dbReference type="PANTHER" id="PTHR15427">
    <property type="entry name" value="EMILIN ELASTIN MICROFIBRIL INTERFACE-LOCATED PROTEIN ELASTIN MICROFIBRIL INTERFACER"/>
    <property type="match status" value="1"/>
</dbReference>
<proteinExistence type="predicted"/>
<accession>A0A8C5MRJ1</accession>
<dbReference type="SMART" id="SM00110">
    <property type="entry name" value="C1Q"/>
    <property type="match status" value="1"/>
</dbReference>
<dbReference type="GO" id="GO:0009986">
    <property type="term" value="C:cell surface"/>
    <property type="evidence" value="ECO:0007669"/>
    <property type="project" value="UniProtKB-SubCell"/>
</dbReference>
<dbReference type="Pfam" id="PF01391">
    <property type="entry name" value="Collagen"/>
    <property type="match status" value="1"/>
</dbReference>
<keyword evidence="12" id="KW-0379">Hydroxylation</keyword>
<dbReference type="GeneTree" id="ENSGT00940000162143"/>
<dbReference type="Proteomes" id="UP000694569">
    <property type="component" value="Unplaced"/>
</dbReference>
<feature type="chain" id="PRO_5034967605" description="Complement C1q subcomponent subunit A" evidence="15">
    <location>
        <begin position="22"/>
        <end position="245"/>
    </location>
</feature>
<dbReference type="Ensembl" id="ENSLLET00000018795.1">
    <property type="protein sequence ID" value="ENSLLEP00000018077.1"/>
    <property type="gene ID" value="ENSLLEG00000011526.1"/>
</dbReference>
<dbReference type="SUPFAM" id="SSF49842">
    <property type="entry name" value="TNF-like"/>
    <property type="match status" value="1"/>
</dbReference>
<dbReference type="PROSITE" id="PS50871">
    <property type="entry name" value="C1Q"/>
    <property type="match status" value="1"/>
</dbReference>
<feature type="compositionally biased region" description="Basic and acidic residues" evidence="14">
    <location>
        <begin position="47"/>
        <end position="64"/>
    </location>
</feature>
<gene>
    <name evidence="17" type="primary">C1QA</name>
</gene>
<keyword evidence="8" id="KW-0391">Immunity</keyword>
<reference evidence="17" key="1">
    <citation type="submission" date="2025-08" db="UniProtKB">
        <authorList>
            <consortium name="Ensembl"/>
        </authorList>
    </citation>
    <scope>IDENTIFICATION</scope>
</reference>
<evidence type="ECO:0000256" key="1">
    <source>
        <dbReference type="ARBA" id="ARBA00004241"/>
    </source>
</evidence>
<keyword evidence="7" id="KW-0677">Repeat</keyword>
<dbReference type="PRINTS" id="PR00007">
    <property type="entry name" value="COMPLEMNTC1Q"/>
</dbReference>
<evidence type="ECO:0000256" key="10">
    <source>
        <dbReference type="ARBA" id="ARBA00023157"/>
    </source>
</evidence>
<keyword evidence="10" id="KW-1015">Disulfide bond</keyword>
<evidence type="ECO:0000313" key="18">
    <source>
        <dbReference type="Proteomes" id="UP000694569"/>
    </source>
</evidence>
<dbReference type="GO" id="GO:0005581">
    <property type="term" value="C:collagen trimer"/>
    <property type="evidence" value="ECO:0007669"/>
    <property type="project" value="UniProtKB-KW"/>
</dbReference>
<dbReference type="GO" id="GO:0045087">
    <property type="term" value="P:innate immune response"/>
    <property type="evidence" value="ECO:0007669"/>
    <property type="project" value="UniProtKB-KW"/>
</dbReference>
<keyword evidence="6 15" id="KW-0732">Signal</keyword>
<evidence type="ECO:0000256" key="12">
    <source>
        <dbReference type="ARBA" id="ARBA00023278"/>
    </source>
</evidence>
<evidence type="ECO:0000256" key="4">
    <source>
        <dbReference type="ARBA" id="ARBA00022525"/>
    </source>
</evidence>
<feature type="domain" description="C1q" evidence="16">
    <location>
        <begin position="100"/>
        <end position="245"/>
    </location>
</feature>
<reference evidence="17" key="2">
    <citation type="submission" date="2025-09" db="UniProtKB">
        <authorList>
            <consortium name="Ensembl"/>
        </authorList>
    </citation>
    <scope>IDENTIFICATION</scope>
</reference>
<evidence type="ECO:0000256" key="6">
    <source>
        <dbReference type="ARBA" id="ARBA00022729"/>
    </source>
</evidence>
<dbReference type="PANTHER" id="PTHR15427:SF26">
    <property type="entry name" value="COMPLEMENT C1Q SUBCOMPONENT SUBUNIT A"/>
    <property type="match status" value="1"/>
</dbReference>
<dbReference type="InterPro" id="IPR001073">
    <property type="entry name" value="C1q_dom"/>
</dbReference>
<dbReference type="GO" id="GO:0005576">
    <property type="term" value="C:extracellular region"/>
    <property type="evidence" value="ECO:0007669"/>
    <property type="project" value="UniProtKB-SubCell"/>
</dbReference>
<dbReference type="GO" id="GO:0006958">
    <property type="term" value="P:complement activation, classical pathway"/>
    <property type="evidence" value="ECO:0007669"/>
    <property type="project" value="UniProtKB-KW"/>
</dbReference>
<keyword evidence="5" id="KW-0399">Innate immunity</keyword>
<evidence type="ECO:0000256" key="13">
    <source>
        <dbReference type="ARBA" id="ARBA00093497"/>
    </source>
</evidence>
<dbReference type="OrthoDB" id="6343173at2759"/>
<evidence type="ECO:0000259" key="16">
    <source>
        <dbReference type="PROSITE" id="PS50871"/>
    </source>
</evidence>
<keyword evidence="18" id="KW-1185">Reference proteome</keyword>
<evidence type="ECO:0000256" key="14">
    <source>
        <dbReference type="SAM" id="MobiDB-lite"/>
    </source>
</evidence>
<evidence type="ECO:0000256" key="3">
    <source>
        <dbReference type="ARBA" id="ARBA00013456"/>
    </source>
</evidence>
<evidence type="ECO:0000256" key="7">
    <source>
        <dbReference type="ARBA" id="ARBA00022737"/>
    </source>
</evidence>
<evidence type="ECO:0000256" key="2">
    <source>
        <dbReference type="ARBA" id="ARBA00004613"/>
    </source>
</evidence>
<organism evidence="17 18">
    <name type="scientific">Leptobrachium leishanense</name>
    <name type="common">Leishan spiny toad</name>
    <dbReference type="NCBI Taxonomy" id="445787"/>
    <lineage>
        <taxon>Eukaryota</taxon>
        <taxon>Metazoa</taxon>
        <taxon>Chordata</taxon>
        <taxon>Craniata</taxon>
        <taxon>Vertebrata</taxon>
        <taxon>Euteleostomi</taxon>
        <taxon>Amphibia</taxon>
        <taxon>Batrachia</taxon>
        <taxon>Anura</taxon>
        <taxon>Pelobatoidea</taxon>
        <taxon>Megophryidae</taxon>
        <taxon>Leptobrachium</taxon>
    </lineage>
</organism>
<keyword evidence="4" id="KW-0964">Secreted</keyword>
<dbReference type="Gene3D" id="2.60.120.40">
    <property type="match status" value="1"/>
</dbReference>
<comment type="subunit">
    <text evidence="13">Core component of the complement C1 complex, a calcium-dependent complex composed of 1 molecule of the C1Q subcomplex, 2 molecules of C1R and 2 molecules of C1S. The C1Q subcomplex is composed 18 subunits: 3 chains of C1QA, C1QB, and C1QC trimerize to form 6 collagen-like triple helices connected to six globular ligand-recognition modules (C1q domain). Interacts with CR1 (via Sushi 24 and Sushi 25 domains). Interacts (via C-terminus) with CD33; this interaction activates CD33 inhibitory motifs.</text>
</comment>
<evidence type="ECO:0000256" key="9">
    <source>
        <dbReference type="ARBA" id="ARBA00022875"/>
    </source>
</evidence>
<keyword evidence="11" id="KW-0325">Glycoprotein</keyword>
<evidence type="ECO:0000256" key="8">
    <source>
        <dbReference type="ARBA" id="ARBA00022859"/>
    </source>
</evidence>
<feature type="signal peptide" evidence="15">
    <location>
        <begin position="1"/>
        <end position="21"/>
    </location>
</feature>
<comment type="subcellular location">
    <subcellularLocation>
        <location evidence="1">Cell surface</location>
    </subcellularLocation>
    <subcellularLocation>
        <location evidence="2">Secreted</location>
    </subcellularLocation>
</comment>
<protein>
    <recommendedName>
        <fullName evidence="3">Complement C1q subcomponent subunit A</fullName>
    </recommendedName>
</protein>
<evidence type="ECO:0000256" key="15">
    <source>
        <dbReference type="SAM" id="SignalP"/>
    </source>
</evidence>
<dbReference type="AlphaFoldDB" id="A0A8C5MRJ1"/>
<keyword evidence="9" id="KW-0180">Complement pathway</keyword>
<evidence type="ECO:0000256" key="11">
    <source>
        <dbReference type="ARBA" id="ARBA00023180"/>
    </source>
</evidence>
<evidence type="ECO:0000256" key="5">
    <source>
        <dbReference type="ARBA" id="ARBA00022588"/>
    </source>
</evidence>
<dbReference type="InterPro" id="IPR008983">
    <property type="entry name" value="Tumour_necrosis_fac-like_dom"/>
</dbReference>
<evidence type="ECO:0000313" key="17">
    <source>
        <dbReference type="Ensembl" id="ENSLLEP00000018077.1"/>
    </source>
</evidence>
<sequence length="245" mass="26112">MSGRLLSLLLLVSIVSESAFSQSNVCEAQNGRDGQKGISGRPGRPGQKGDRGETGAMGRRHDYTAAKGDPGDPGISGEPGREGTIGPRGPEGPAGDQGLKGSKGPIGNVENQKRPAFSAENPKVVDNVVVFEKIITNQENMYEKATGKFTCQEPGYYYFTFQVVSSGNLCVNIMTTSQSNGKSPLLTFCDVNAKRLQQVNSGGTVLLLNQGHEVWLETPKESRNIAPGSEVSSVFSGFMLFPLKN</sequence>
<name>A0A8C5MRJ1_9ANUR</name>
<dbReference type="InterPro" id="IPR050392">
    <property type="entry name" value="Collagen/C1q_domain"/>
</dbReference>